<dbReference type="PANTHER" id="PTHR46648">
    <property type="entry name" value="HIT FAMILY PROTEIN 1"/>
    <property type="match status" value="1"/>
</dbReference>
<dbReference type="EMBL" id="JAODAN010000001">
    <property type="protein sequence ID" value="KAK1927915.1"/>
    <property type="molecule type" value="Genomic_DNA"/>
</dbReference>
<dbReference type="AlphaFoldDB" id="A0AAD9FX79"/>
<feature type="short sequence motif" description="Histidine triad motif" evidence="2 3">
    <location>
        <begin position="138"/>
        <end position="142"/>
    </location>
</feature>
<organism evidence="5 6">
    <name type="scientific">Papiliotrema laurentii</name>
    <name type="common">Cryptococcus laurentii</name>
    <dbReference type="NCBI Taxonomy" id="5418"/>
    <lineage>
        <taxon>Eukaryota</taxon>
        <taxon>Fungi</taxon>
        <taxon>Dikarya</taxon>
        <taxon>Basidiomycota</taxon>
        <taxon>Agaricomycotina</taxon>
        <taxon>Tremellomycetes</taxon>
        <taxon>Tremellales</taxon>
        <taxon>Rhynchogastremaceae</taxon>
        <taxon>Papiliotrema</taxon>
    </lineage>
</organism>
<feature type="domain" description="HIT" evidence="4">
    <location>
        <begin position="50"/>
        <end position="155"/>
    </location>
</feature>
<gene>
    <name evidence="5" type="ORF">DB88DRAFT_537812</name>
</gene>
<name>A0AAD9FX79_PAPLA</name>
<comment type="caution">
    <text evidence="5">The sequence shown here is derived from an EMBL/GenBank/DDBJ whole genome shotgun (WGS) entry which is preliminary data.</text>
</comment>
<sequence>MWHCPNAFRCPSSPSRLLNLPARTHLAFTSYFYPYIHQTSYNMSSLASCIFCKIIKGEIPSMKLLETETVFAFMDIGPIARGHCLVIPKYHAEKLTDLPDEQMADILPTCRKLAKATGAENFNILQNNGRPAHQIVDHVHFHVIPKPAEAGDKEGLVVGWPTQKDLSKDDIAKIFEEMKSKL</sequence>
<proteinExistence type="predicted"/>
<dbReference type="PRINTS" id="PR00332">
    <property type="entry name" value="HISTRIAD"/>
</dbReference>
<evidence type="ECO:0000256" key="1">
    <source>
        <dbReference type="PIRSR" id="PIRSR601310-1"/>
    </source>
</evidence>
<dbReference type="PANTHER" id="PTHR46648:SF1">
    <property type="entry name" value="ADENOSINE 5'-MONOPHOSPHORAMIDASE HNT1"/>
    <property type="match status" value="1"/>
</dbReference>
<dbReference type="InterPro" id="IPR039384">
    <property type="entry name" value="HINT"/>
</dbReference>
<dbReference type="Proteomes" id="UP001182556">
    <property type="component" value="Unassembled WGS sequence"/>
</dbReference>
<dbReference type="PROSITE" id="PS51084">
    <property type="entry name" value="HIT_2"/>
    <property type="match status" value="1"/>
</dbReference>
<protein>
    <submittedName>
        <fullName evidence="5">HIT-like domain-containing protein</fullName>
    </submittedName>
</protein>
<dbReference type="GO" id="GO:0009117">
    <property type="term" value="P:nucleotide metabolic process"/>
    <property type="evidence" value="ECO:0007669"/>
    <property type="project" value="TreeGrafter"/>
</dbReference>
<evidence type="ECO:0000313" key="5">
    <source>
        <dbReference type="EMBL" id="KAK1927915.1"/>
    </source>
</evidence>
<dbReference type="InterPro" id="IPR019808">
    <property type="entry name" value="Histidine_triad_CS"/>
</dbReference>
<dbReference type="GO" id="GO:0003824">
    <property type="term" value="F:catalytic activity"/>
    <property type="evidence" value="ECO:0007669"/>
    <property type="project" value="InterPro"/>
</dbReference>
<evidence type="ECO:0000256" key="2">
    <source>
        <dbReference type="PIRSR" id="PIRSR601310-3"/>
    </source>
</evidence>
<reference evidence="5" key="1">
    <citation type="submission" date="2023-02" db="EMBL/GenBank/DDBJ databases">
        <title>Identification and recombinant expression of a fungal hydrolase from Papiliotrema laurentii that hydrolyzes apple cutin and clears colloidal polyester polyurethane.</title>
        <authorList>
            <consortium name="DOE Joint Genome Institute"/>
            <person name="Roman V.A."/>
            <person name="Bojanowski C."/>
            <person name="Crable B.R."/>
            <person name="Wagner D.N."/>
            <person name="Hung C.S."/>
            <person name="Nadeau L.J."/>
            <person name="Schratz L."/>
            <person name="Haridas S."/>
            <person name="Pangilinan J."/>
            <person name="Lipzen A."/>
            <person name="Na H."/>
            <person name="Yan M."/>
            <person name="Ng V."/>
            <person name="Grigoriev I.V."/>
            <person name="Spatafora J.W."/>
            <person name="Barlow D."/>
            <person name="Biffinger J."/>
            <person name="Kelley-Loughnane N."/>
            <person name="Varaljay V.A."/>
            <person name="Crookes-Goodson W.J."/>
        </authorList>
    </citation>
    <scope>NUCLEOTIDE SEQUENCE</scope>
    <source>
        <strain evidence="5">5307AH</strain>
    </source>
</reference>
<evidence type="ECO:0000256" key="3">
    <source>
        <dbReference type="PROSITE-ProRule" id="PRU00464"/>
    </source>
</evidence>
<feature type="active site" description="Tele-AMP-histidine intermediate" evidence="1">
    <location>
        <position position="140"/>
    </location>
</feature>
<evidence type="ECO:0000259" key="4">
    <source>
        <dbReference type="PROSITE" id="PS51084"/>
    </source>
</evidence>
<dbReference type="InterPro" id="IPR011146">
    <property type="entry name" value="HIT-like"/>
</dbReference>
<dbReference type="SUPFAM" id="SSF54197">
    <property type="entry name" value="HIT-like"/>
    <property type="match status" value="1"/>
</dbReference>
<dbReference type="CDD" id="cd01277">
    <property type="entry name" value="HINT_subgroup"/>
    <property type="match status" value="1"/>
</dbReference>
<dbReference type="InterPro" id="IPR001310">
    <property type="entry name" value="Histidine_triad_HIT"/>
</dbReference>
<dbReference type="Pfam" id="PF01230">
    <property type="entry name" value="HIT"/>
    <property type="match status" value="1"/>
</dbReference>
<keyword evidence="6" id="KW-1185">Reference proteome</keyword>
<dbReference type="InterPro" id="IPR036265">
    <property type="entry name" value="HIT-like_sf"/>
</dbReference>
<dbReference type="Gene3D" id="3.30.428.10">
    <property type="entry name" value="HIT-like"/>
    <property type="match status" value="1"/>
</dbReference>
<accession>A0AAD9FX79</accession>
<evidence type="ECO:0000313" key="6">
    <source>
        <dbReference type="Proteomes" id="UP001182556"/>
    </source>
</evidence>
<dbReference type="PROSITE" id="PS00892">
    <property type="entry name" value="HIT_1"/>
    <property type="match status" value="1"/>
</dbReference>